<reference evidence="1" key="1">
    <citation type="submission" date="2021-01" db="EMBL/GenBank/DDBJ databases">
        <title>Whole genome shotgun sequence of Sinosporangium siamense NBRC 109515.</title>
        <authorList>
            <person name="Komaki H."/>
            <person name="Tamura T."/>
        </authorList>
    </citation>
    <scope>NUCLEOTIDE SEQUENCE</scope>
    <source>
        <strain evidence="1">NBRC 109515</strain>
    </source>
</reference>
<evidence type="ECO:0000313" key="2">
    <source>
        <dbReference type="Proteomes" id="UP000606172"/>
    </source>
</evidence>
<dbReference type="CDD" id="cd02972">
    <property type="entry name" value="DsbA_family"/>
    <property type="match status" value="1"/>
</dbReference>
<dbReference type="Proteomes" id="UP000606172">
    <property type="component" value="Unassembled WGS sequence"/>
</dbReference>
<proteinExistence type="predicted"/>
<evidence type="ECO:0000313" key="1">
    <source>
        <dbReference type="EMBL" id="GII91680.1"/>
    </source>
</evidence>
<dbReference type="SUPFAM" id="SSF52833">
    <property type="entry name" value="Thioredoxin-like"/>
    <property type="match status" value="1"/>
</dbReference>
<dbReference type="InterPro" id="IPR036249">
    <property type="entry name" value="Thioredoxin-like_sf"/>
</dbReference>
<dbReference type="AlphaFoldDB" id="A0A919V477"/>
<organism evidence="1 2">
    <name type="scientific">Sinosporangium siamense</name>
    <dbReference type="NCBI Taxonomy" id="1367973"/>
    <lineage>
        <taxon>Bacteria</taxon>
        <taxon>Bacillati</taxon>
        <taxon>Actinomycetota</taxon>
        <taxon>Actinomycetes</taxon>
        <taxon>Streptosporangiales</taxon>
        <taxon>Streptosporangiaceae</taxon>
        <taxon>Sinosporangium</taxon>
    </lineage>
</organism>
<comment type="caution">
    <text evidence="1">The sequence shown here is derived from an EMBL/GenBank/DDBJ whole genome shotgun (WGS) entry which is preliminary data.</text>
</comment>
<dbReference type="Gene3D" id="3.40.30.10">
    <property type="entry name" value="Glutaredoxin"/>
    <property type="match status" value="1"/>
</dbReference>
<sequence length="212" mass="24081">MSETTQVDFWFDPACPWAWQTSRWVREVQKVRPISVRWHLMSLTVLNEDKDIPDEYREGIKSTIRSVRVFAAAADKYGEQILDPLYVALGTRLHPQQPPEKWDEWRERLDDMIVDSLASLDLDPDLAKAQWSEEFDQAVRVSHNKGIGLVGQEVGTPIISVGGTAFFGPVISSSLKGEDAGRLWDGVLLVAGTEGFYELKRSRTISRPIFDY</sequence>
<keyword evidence="2" id="KW-1185">Reference proteome</keyword>
<dbReference type="RefSeq" id="WP_204023665.1">
    <property type="nucleotide sequence ID" value="NZ_BOOW01000011.1"/>
</dbReference>
<dbReference type="InterPro" id="IPR053977">
    <property type="entry name" value="Rv2466c-like"/>
</dbReference>
<dbReference type="Pfam" id="PF22234">
    <property type="entry name" value="Rv2466c-like"/>
    <property type="match status" value="1"/>
</dbReference>
<name>A0A919V477_9ACTN</name>
<gene>
    <name evidence="1" type="ORF">Ssi02_19110</name>
</gene>
<dbReference type="EMBL" id="BOOW01000011">
    <property type="protein sequence ID" value="GII91680.1"/>
    <property type="molecule type" value="Genomic_DNA"/>
</dbReference>
<accession>A0A919V477</accession>
<protein>
    <submittedName>
        <fullName evidence="1">DSBA oxidoreductase</fullName>
    </submittedName>
</protein>